<dbReference type="InterPro" id="IPR000792">
    <property type="entry name" value="Tscrpt_reg_LuxR_C"/>
</dbReference>
<evidence type="ECO:0000313" key="6">
    <source>
        <dbReference type="Proteomes" id="UP000582643"/>
    </source>
</evidence>
<dbReference type="GO" id="GO:0003677">
    <property type="term" value="F:DNA binding"/>
    <property type="evidence" value="ECO:0007669"/>
    <property type="project" value="UniProtKB-KW"/>
</dbReference>
<dbReference type="PROSITE" id="PS00675">
    <property type="entry name" value="SIGMA54_INTERACT_1"/>
    <property type="match status" value="1"/>
</dbReference>
<dbReference type="GO" id="GO:0006355">
    <property type="term" value="P:regulation of DNA-templated transcription"/>
    <property type="evidence" value="ECO:0007669"/>
    <property type="project" value="InterPro"/>
</dbReference>
<evidence type="ECO:0000256" key="1">
    <source>
        <dbReference type="ARBA" id="ARBA00023015"/>
    </source>
</evidence>
<dbReference type="InterPro" id="IPR025662">
    <property type="entry name" value="Sigma_54_int_dom_ATP-bd_1"/>
</dbReference>
<dbReference type="PROSITE" id="PS00622">
    <property type="entry name" value="HTH_LUXR_1"/>
    <property type="match status" value="1"/>
</dbReference>
<accession>A0A7W7XB54</accession>
<evidence type="ECO:0000256" key="2">
    <source>
        <dbReference type="ARBA" id="ARBA00023125"/>
    </source>
</evidence>
<dbReference type="PANTHER" id="PTHR44688">
    <property type="entry name" value="DNA-BINDING TRANSCRIPTIONAL ACTIVATOR DEVR_DOSR"/>
    <property type="match status" value="1"/>
</dbReference>
<dbReference type="SUPFAM" id="SSF52540">
    <property type="entry name" value="P-loop containing nucleoside triphosphate hydrolases"/>
    <property type="match status" value="1"/>
</dbReference>
<name>A0A7W7XB54_9ACTN</name>
<dbReference type="Pfam" id="PF13191">
    <property type="entry name" value="AAA_16"/>
    <property type="match status" value="1"/>
</dbReference>
<dbReference type="InterPro" id="IPR041664">
    <property type="entry name" value="AAA_16"/>
</dbReference>
<keyword evidence="6" id="KW-1185">Reference proteome</keyword>
<keyword evidence="3" id="KW-0804">Transcription</keyword>
<dbReference type="RefSeq" id="WP_312883075.1">
    <property type="nucleotide sequence ID" value="NZ_JACHJY010000002.1"/>
</dbReference>
<comment type="caution">
    <text evidence="5">The sequence shown here is derived from an EMBL/GenBank/DDBJ whole genome shotgun (WGS) entry which is preliminary data.</text>
</comment>
<dbReference type="SMART" id="SM00421">
    <property type="entry name" value="HTH_LUXR"/>
    <property type="match status" value="1"/>
</dbReference>
<dbReference type="CDD" id="cd06170">
    <property type="entry name" value="LuxR_C_like"/>
    <property type="match status" value="1"/>
</dbReference>
<keyword evidence="1" id="KW-0805">Transcription regulation</keyword>
<evidence type="ECO:0000256" key="3">
    <source>
        <dbReference type="ARBA" id="ARBA00023163"/>
    </source>
</evidence>
<dbReference type="PRINTS" id="PR00038">
    <property type="entry name" value="HTHLUXR"/>
</dbReference>
<dbReference type="SUPFAM" id="SSF46894">
    <property type="entry name" value="C-terminal effector domain of the bipartite response regulators"/>
    <property type="match status" value="1"/>
</dbReference>
<dbReference type="InterPro" id="IPR016032">
    <property type="entry name" value="Sig_transdc_resp-reg_C-effctor"/>
</dbReference>
<dbReference type="InterPro" id="IPR027417">
    <property type="entry name" value="P-loop_NTPase"/>
</dbReference>
<dbReference type="AlphaFoldDB" id="A0A7W7XB54"/>
<sequence>MESLGRTIVGRSREQRELAAFVTDAGGGALVVRGETGVGKSLLLDHVADVADRANHRVLRATGVEAESDLPFAGLHQFLYPLLPYIDRLDEAHRAVLDVVFGRGAAKPPSVMTLAIAVLDLLALAASPQPLLLVLDDGQWLDAASAEVCGFAGRRLTGSSVRLVVGLRSDIPSRFDTAALPELLLPSLSRPDSELLLTACHPDIPPRLRRVVLDEAEGNPLALLELPPFLTEERAGHDGRDPFGHQNVPLPHRLQHVYGNRIRSLDDAVRTELLRGALDGVAAGRSAGRPLGGTRYRMKDADDAVLSGLLEIDPFTGDFVFRHPLVRSTVVQLATPNERRAAHAALARVHREDIERHATHLAASTVDPDEQVAAELEAAAESVIRRGGALAAVAWLTRAAELSEDHEGRSRRLGDAAFIAGQAALLDQAQALVRSDVVPGLHNSPASVIASTYMALYQDGDVRFSRRRLVAAIEGIRDGVMTGTDEMLSRLVNLLLAICQYASDPAAWREARALLDSLGGSVPQRSLIYRDAWSDVVRHGAGVHERVEGSLAELRGLEPWDVTRLGVAAYHVDALGQYRPHLQRTVDREVETGATSSAITMVHLIMLDQIAVGDWDEAERSGERALELATVHDHVLFAHHSRAYLALVAALRGRLERARELQSVVDAWARPRGVGFLTQIADAVGTTAALSEGDYETAYLYAIGITTPGSFEPYAHQASRTLLDLVESAVHTGRVEQARRHALAAREAGLPGISPRLALITHGALAMTAEDDEEEAAMYERAEAAGAASLFPFETARIRLAHGIRIRHAQGPKAAREALSRAAEAFQQLGAVAWSARARAELRAAGFAERASSSRLPSLTWQEHRIADLAASGLTNKEIGERMHLSPRTVSSHLYRVFPKLGITSRAALRDALGKVSRDGSI</sequence>
<reference evidence="5 6" key="1">
    <citation type="submission" date="2020-08" db="EMBL/GenBank/DDBJ databases">
        <title>Genomic Encyclopedia of Type Strains, Phase III (KMG-III): the genomes of soil and plant-associated and newly described type strains.</title>
        <authorList>
            <person name="Whitman W."/>
        </authorList>
    </citation>
    <scope>NUCLEOTIDE SEQUENCE [LARGE SCALE GENOMIC DNA]</scope>
    <source>
        <strain evidence="5 6">SFB5A</strain>
    </source>
</reference>
<evidence type="ECO:0000313" key="5">
    <source>
        <dbReference type="EMBL" id="MBB4981046.1"/>
    </source>
</evidence>
<dbReference type="PANTHER" id="PTHR44688:SF16">
    <property type="entry name" value="DNA-BINDING TRANSCRIPTIONAL ACTIVATOR DEVR_DOSR"/>
    <property type="match status" value="1"/>
</dbReference>
<feature type="domain" description="HTH luxR-type" evidence="4">
    <location>
        <begin position="852"/>
        <end position="917"/>
    </location>
</feature>
<gene>
    <name evidence="5" type="ORF">GGE06_001954</name>
</gene>
<dbReference type="Proteomes" id="UP000582643">
    <property type="component" value="Unassembled WGS sequence"/>
</dbReference>
<dbReference type="EMBL" id="JACHJY010000002">
    <property type="protein sequence ID" value="MBB4981046.1"/>
    <property type="molecule type" value="Genomic_DNA"/>
</dbReference>
<dbReference type="Gene3D" id="1.10.10.10">
    <property type="entry name" value="Winged helix-like DNA-binding domain superfamily/Winged helix DNA-binding domain"/>
    <property type="match status" value="1"/>
</dbReference>
<evidence type="ECO:0000259" key="4">
    <source>
        <dbReference type="PROSITE" id="PS50043"/>
    </source>
</evidence>
<dbReference type="InterPro" id="IPR036388">
    <property type="entry name" value="WH-like_DNA-bd_sf"/>
</dbReference>
<dbReference type="Pfam" id="PF00196">
    <property type="entry name" value="GerE"/>
    <property type="match status" value="1"/>
</dbReference>
<keyword evidence="2 5" id="KW-0238">DNA-binding</keyword>
<organism evidence="5 6">
    <name type="scientific">Streptomyces nymphaeiformis</name>
    <dbReference type="NCBI Taxonomy" id="2663842"/>
    <lineage>
        <taxon>Bacteria</taxon>
        <taxon>Bacillati</taxon>
        <taxon>Actinomycetota</taxon>
        <taxon>Actinomycetes</taxon>
        <taxon>Kitasatosporales</taxon>
        <taxon>Streptomycetaceae</taxon>
        <taxon>Streptomyces</taxon>
    </lineage>
</organism>
<protein>
    <submittedName>
        <fullName evidence="5">DNA-binding NarL/FixJ family response regulator</fullName>
    </submittedName>
</protein>
<dbReference type="PROSITE" id="PS50043">
    <property type="entry name" value="HTH_LUXR_2"/>
    <property type="match status" value="1"/>
</dbReference>
<proteinExistence type="predicted"/>